<sequence>MATIATDVATLKTDVGALKTTMKEFQARFALHEARIHNAKARPFEPLVWPLNAARDELPGKVTVPGVTARERVGPPPYELPIPATKVAKAQALVQHLGASN</sequence>
<keyword evidence="2" id="KW-1185">Reference proteome</keyword>
<reference evidence="1 2" key="1">
    <citation type="journal article" date="2013" name="Genome Biol.">
        <title>Genome of Acanthamoeba castellanii highlights extensive lateral gene transfer and early evolution of tyrosine kinase signaling.</title>
        <authorList>
            <person name="Clarke M."/>
            <person name="Lohan A.J."/>
            <person name="Liu B."/>
            <person name="Lagkouvardos I."/>
            <person name="Roy S."/>
            <person name="Zafar N."/>
            <person name="Bertelli C."/>
            <person name="Schilde C."/>
            <person name="Kianianmomeni A."/>
            <person name="Burglin T.R."/>
            <person name="Frech C."/>
            <person name="Turcotte B."/>
            <person name="Kopec K.O."/>
            <person name="Synnott J.M."/>
            <person name="Choo C."/>
            <person name="Paponov I."/>
            <person name="Finkler A."/>
            <person name="Soon Heng Tan C."/>
            <person name="Hutchins A.P."/>
            <person name="Weinmeier T."/>
            <person name="Rattei T."/>
            <person name="Chu J.S."/>
            <person name="Gimenez G."/>
            <person name="Irimia M."/>
            <person name="Rigden D.J."/>
            <person name="Fitzpatrick D.A."/>
            <person name="Lorenzo-Morales J."/>
            <person name="Bateman A."/>
            <person name="Chiu C.H."/>
            <person name="Tang P."/>
            <person name="Hegemann P."/>
            <person name="Fromm H."/>
            <person name="Raoult D."/>
            <person name="Greub G."/>
            <person name="Miranda-Saavedra D."/>
            <person name="Chen N."/>
            <person name="Nash P."/>
            <person name="Ginger M.L."/>
            <person name="Horn M."/>
            <person name="Schaap P."/>
            <person name="Caler L."/>
            <person name="Loftus B."/>
        </authorList>
    </citation>
    <scope>NUCLEOTIDE SEQUENCE [LARGE SCALE GENOMIC DNA]</scope>
    <source>
        <strain evidence="1 2">Neff</strain>
    </source>
</reference>
<name>L8GIX4_ACACF</name>
<organism evidence="1 2">
    <name type="scientific">Acanthamoeba castellanii (strain ATCC 30010 / Neff)</name>
    <dbReference type="NCBI Taxonomy" id="1257118"/>
    <lineage>
        <taxon>Eukaryota</taxon>
        <taxon>Amoebozoa</taxon>
        <taxon>Discosea</taxon>
        <taxon>Longamoebia</taxon>
        <taxon>Centramoebida</taxon>
        <taxon>Acanthamoebidae</taxon>
        <taxon>Acanthamoeba</taxon>
    </lineage>
</organism>
<dbReference type="EMBL" id="KB008103">
    <property type="protein sequence ID" value="ELR12809.1"/>
    <property type="molecule type" value="Genomic_DNA"/>
</dbReference>
<dbReference type="RefSeq" id="XP_004334822.1">
    <property type="nucleotide sequence ID" value="XM_004334774.1"/>
</dbReference>
<dbReference type="Proteomes" id="UP000011083">
    <property type="component" value="Unassembled WGS sequence"/>
</dbReference>
<dbReference type="AlphaFoldDB" id="L8GIX4"/>
<dbReference type="GeneID" id="14913212"/>
<evidence type="ECO:0000313" key="1">
    <source>
        <dbReference type="EMBL" id="ELR12809.1"/>
    </source>
</evidence>
<dbReference type="KEGG" id="acan:ACA1_093550"/>
<accession>L8GIX4</accession>
<gene>
    <name evidence="1" type="ORF">ACA1_093550</name>
</gene>
<proteinExistence type="predicted"/>
<dbReference type="VEuPathDB" id="AmoebaDB:ACA1_093550"/>
<protein>
    <submittedName>
        <fullName evidence="1">Uncharacterized protein</fullName>
    </submittedName>
</protein>
<evidence type="ECO:0000313" key="2">
    <source>
        <dbReference type="Proteomes" id="UP000011083"/>
    </source>
</evidence>